<name>A0A6J5STY6_9CAUD</name>
<evidence type="ECO:0000313" key="2">
    <source>
        <dbReference type="EMBL" id="CAB4218184.1"/>
    </source>
</evidence>
<protein>
    <submittedName>
        <fullName evidence="2">Uncharacterized protein</fullName>
    </submittedName>
</protein>
<reference evidence="2" key="1">
    <citation type="submission" date="2020-05" db="EMBL/GenBank/DDBJ databases">
        <authorList>
            <person name="Chiriac C."/>
            <person name="Salcher M."/>
            <person name="Ghai R."/>
            <person name="Kavagutti S V."/>
        </authorList>
    </citation>
    <scope>NUCLEOTIDE SEQUENCE</scope>
</reference>
<dbReference type="EMBL" id="LR797460">
    <property type="protein sequence ID" value="CAB4218184.1"/>
    <property type="molecule type" value="Genomic_DNA"/>
</dbReference>
<gene>
    <name evidence="2" type="ORF">UFOVP1596_6</name>
</gene>
<evidence type="ECO:0000256" key="1">
    <source>
        <dbReference type="SAM" id="Phobius"/>
    </source>
</evidence>
<keyword evidence="1" id="KW-0472">Membrane</keyword>
<keyword evidence="1" id="KW-1133">Transmembrane helix</keyword>
<accession>A0A6J5STY6</accession>
<organism evidence="2">
    <name type="scientific">uncultured Caudovirales phage</name>
    <dbReference type="NCBI Taxonomy" id="2100421"/>
    <lineage>
        <taxon>Viruses</taxon>
        <taxon>Duplodnaviria</taxon>
        <taxon>Heunggongvirae</taxon>
        <taxon>Uroviricota</taxon>
        <taxon>Caudoviricetes</taxon>
        <taxon>Peduoviridae</taxon>
        <taxon>Maltschvirus</taxon>
        <taxon>Maltschvirus maltsch</taxon>
    </lineage>
</organism>
<feature type="transmembrane region" description="Helical" evidence="1">
    <location>
        <begin position="312"/>
        <end position="334"/>
    </location>
</feature>
<sequence length="513" mass="55744">MSDENVKFRISLEDFFSQPIQNAEKLALKFEGQIDSIGHHIGRLKGELAGAFTGFMAGVEIKEAFNDAVQAQMSLKTLSLAVGNSGGLTSDFEELKKVSTELSETGIFSPGKTREAAQSMLNFGFSIDQVKDALPVLEDMAASVNKPLDEVIQSVNMAAAGGRALALKQFGLGHLELKKQFEDATDQAKGLASNFQQIIHSAASKYSGGNTDIRLHTEFGQLEAFKNEWHHFMVDIGKELIPIFQGAVPYIKDFMHALEGTLHFVKDNSEWLGNLAKAVGLAYAAFLAFKYVPFIIDGITNAIVFMSGEMSLVLATNPIFLAIGAVGLLAYAWYDVADSIDAAENAKEAAEKRAYMESIKSEQDAIESLTESYMKNMKISKEVAREKAIAFESSEIDKQIKDITNQLASWDISSAQTDNLNMRLQVLKGNKMGLGEAKKQSNRLSTDNDLGSGIKDATGQKITNVTISMGNAVGQFTMNVTKTIDGSLSELQDKVVEVFINAVNQAAIVAEGM</sequence>
<keyword evidence="1" id="KW-0812">Transmembrane</keyword>
<proteinExistence type="predicted"/>